<gene>
    <name evidence="1" type="ORF">ColSpa_03789</name>
</gene>
<accession>A0AA37LC56</accession>
<dbReference type="EMBL" id="BQXU01000007">
    <property type="protein sequence ID" value="GKT43608.1"/>
    <property type="molecule type" value="Genomic_DNA"/>
</dbReference>
<keyword evidence="2" id="KW-1185">Reference proteome</keyword>
<proteinExistence type="predicted"/>
<protein>
    <submittedName>
        <fullName evidence="1">Uncharacterized protein</fullName>
    </submittedName>
</protein>
<dbReference type="Proteomes" id="UP001055115">
    <property type="component" value="Unassembled WGS sequence"/>
</dbReference>
<dbReference type="RefSeq" id="XP_049125958.1">
    <property type="nucleotide sequence ID" value="XM_049270001.1"/>
</dbReference>
<evidence type="ECO:0000313" key="2">
    <source>
        <dbReference type="Proteomes" id="UP001055115"/>
    </source>
</evidence>
<dbReference type="AlphaFoldDB" id="A0AA37LC56"/>
<evidence type="ECO:0000313" key="1">
    <source>
        <dbReference type="EMBL" id="GKT43608.1"/>
    </source>
</evidence>
<sequence length="121" mass="13437">MILPFDPIAPVTTDGDLPTLAMFCVDWSKQTPLFKSRIRSFPWSNCTVATNLPSLGTHPYAQPFISSSILLPFSGYHVAKLHIRDPSPSQETTMTRPWLAMSCTTSRLPSPHAFLAFDSLI</sequence>
<name>A0AA37LC56_9PEZI</name>
<reference evidence="1 2" key="1">
    <citation type="submission" date="2022-03" db="EMBL/GenBank/DDBJ databases">
        <title>Genome data of Colletotrichum spp.</title>
        <authorList>
            <person name="Utami Y.D."/>
            <person name="Hiruma K."/>
        </authorList>
    </citation>
    <scope>NUCLEOTIDE SEQUENCE [LARGE SCALE GENOMIC DNA]</scope>
    <source>
        <strain evidence="1 2">MAFF 239500</strain>
    </source>
</reference>
<dbReference type="GeneID" id="73324591"/>
<organism evidence="1 2">
    <name type="scientific">Colletotrichum spaethianum</name>
    <dbReference type="NCBI Taxonomy" id="700344"/>
    <lineage>
        <taxon>Eukaryota</taxon>
        <taxon>Fungi</taxon>
        <taxon>Dikarya</taxon>
        <taxon>Ascomycota</taxon>
        <taxon>Pezizomycotina</taxon>
        <taxon>Sordariomycetes</taxon>
        <taxon>Hypocreomycetidae</taxon>
        <taxon>Glomerellales</taxon>
        <taxon>Glomerellaceae</taxon>
        <taxon>Colletotrichum</taxon>
        <taxon>Colletotrichum spaethianum species complex</taxon>
    </lineage>
</organism>
<comment type="caution">
    <text evidence="1">The sequence shown here is derived from an EMBL/GenBank/DDBJ whole genome shotgun (WGS) entry which is preliminary data.</text>
</comment>